<dbReference type="GO" id="GO:0016757">
    <property type="term" value="F:glycosyltransferase activity"/>
    <property type="evidence" value="ECO:0007669"/>
    <property type="project" value="UniProtKB-ARBA"/>
</dbReference>
<dbReference type="Pfam" id="PF13579">
    <property type="entry name" value="Glyco_trans_4_4"/>
    <property type="match status" value="1"/>
</dbReference>
<proteinExistence type="predicted"/>
<sequence length="379" mass="40737">MLSPIAGKRIGLLSARASRANGGVFEAIVNNVALLRSLGAVPVVVALADEQHGLDVWRLADAEIHLSSGSGPSQLAYSPDLPRRLHEAQLDLLHLHGIWQFPSRAACGWARRTGRPLIVSPHGMLDPWITRRNAWKKELARVGWEKTMWKRATAFHALTEAEASDIERETGSQRIAVIPNAAPPPGPRPTRMPGPAALYLGRIHEKKNILALVDGWLAALPDLPTDATLTIAGWGENEGIEALEATLADCGPSVHFVGAAFGSQKAALLDVSRFLVLPSLSEGLPMVILEAWAAGVPTIMSEACGLPEGFAAGAAIDSGTDPQAIASAFRDAFSRNENEWLEMSKAAQQLAVGPFGQAAIARHWEEIYSELLIDQQERV</sequence>
<evidence type="ECO:0000313" key="3">
    <source>
        <dbReference type="Proteomes" id="UP000504693"/>
    </source>
</evidence>
<reference evidence="2 3" key="1">
    <citation type="submission" date="2020-05" db="EMBL/GenBank/DDBJ databases">
        <title>Erythrobacter mangrovi sp. nov., isolated from rhizosphere soil of mangrove plant (Kandelia candel).</title>
        <authorList>
            <person name="Ye Y.H."/>
        </authorList>
    </citation>
    <scope>NUCLEOTIDE SEQUENCE [LARGE SCALE GENOMIC DNA]</scope>
    <source>
        <strain evidence="2 3">EB310</strain>
    </source>
</reference>
<protein>
    <submittedName>
        <fullName evidence="2">Glycosyltransferase</fullName>
    </submittedName>
</protein>
<keyword evidence="2" id="KW-0808">Transferase</keyword>
<organism evidence="2 3">
    <name type="scientific">Erythrobacter mangrovi</name>
    <dbReference type="NCBI Taxonomy" id="2739433"/>
    <lineage>
        <taxon>Bacteria</taxon>
        <taxon>Pseudomonadati</taxon>
        <taxon>Pseudomonadota</taxon>
        <taxon>Alphaproteobacteria</taxon>
        <taxon>Sphingomonadales</taxon>
        <taxon>Erythrobacteraceae</taxon>
        <taxon>Erythrobacter/Porphyrobacter group</taxon>
        <taxon>Erythrobacter</taxon>
    </lineage>
</organism>
<name>A0A7D4AV76_9SPHN</name>
<evidence type="ECO:0000313" key="2">
    <source>
        <dbReference type="EMBL" id="QKG72457.1"/>
    </source>
</evidence>
<feature type="domain" description="Glycosyltransferase subfamily 4-like N-terminal" evidence="1">
    <location>
        <begin position="22"/>
        <end position="180"/>
    </location>
</feature>
<dbReference type="KEGG" id="emv:HQR01_14360"/>
<dbReference type="RefSeq" id="WP_173215740.1">
    <property type="nucleotide sequence ID" value="NZ_CP053921.1"/>
</dbReference>
<dbReference type="PANTHER" id="PTHR45947">
    <property type="entry name" value="SULFOQUINOVOSYL TRANSFERASE SQD2"/>
    <property type="match status" value="1"/>
</dbReference>
<accession>A0A7D4AV76</accession>
<dbReference type="Proteomes" id="UP000504693">
    <property type="component" value="Chromosome"/>
</dbReference>
<keyword evidence="3" id="KW-1185">Reference proteome</keyword>
<dbReference type="PANTHER" id="PTHR45947:SF3">
    <property type="entry name" value="SULFOQUINOVOSYL TRANSFERASE SQD2"/>
    <property type="match status" value="1"/>
</dbReference>
<dbReference type="AlphaFoldDB" id="A0A7D4AV76"/>
<gene>
    <name evidence="2" type="ORF">HQR01_14360</name>
</gene>
<dbReference type="EMBL" id="CP053921">
    <property type="protein sequence ID" value="QKG72457.1"/>
    <property type="molecule type" value="Genomic_DNA"/>
</dbReference>
<dbReference type="InterPro" id="IPR028098">
    <property type="entry name" value="Glyco_trans_4-like_N"/>
</dbReference>
<dbReference type="InterPro" id="IPR050194">
    <property type="entry name" value="Glycosyltransferase_grp1"/>
</dbReference>
<dbReference type="Pfam" id="PF13692">
    <property type="entry name" value="Glyco_trans_1_4"/>
    <property type="match status" value="1"/>
</dbReference>
<dbReference type="SUPFAM" id="SSF53756">
    <property type="entry name" value="UDP-Glycosyltransferase/glycogen phosphorylase"/>
    <property type="match status" value="1"/>
</dbReference>
<dbReference type="Gene3D" id="3.40.50.2000">
    <property type="entry name" value="Glycogen Phosphorylase B"/>
    <property type="match status" value="2"/>
</dbReference>
<evidence type="ECO:0000259" key="1">
    <source>
        <dbReference type="Pfam" id="PF13579"/>
    </source>
</evidence>